<evidence type="ECO:0000256" key="1">
    <source>
        <dbReference type="ARBA" id="ARBA00022729"/>
    </source>
</evidence>
<dbReference type="AlphaFoldDB" id="A0A9W6LP41"/>
<dbReference type="InterPro" id="IPR029058">
    <property type="entry name" value="AB_hydrolase_fold"/>
</dbReference>
<gene>
    <name evidence="3" type="ORF">PM10SUCC1_28020</name>
</gene>
<dbReference type="Proteomes" id="UP001144471">
    <property type="component" value="Unassembled WGS sequence"/>
</dbReference>
<evidence type="ECO:0000313" key="4">
    <source>
        <dbReference type="Proteomes" id="UP001144471"/>
    </source>
</evidence>
<name>A0A9W6LP41_9FUSO</name>
<dbReference type="GO" id="GO:0016787">
    <property type="term" value="F:hydrolase activity"/>
    <property type="evidence" value="ECO:0007669"/>
    <property type="project" value="UniProtKB-KW"/>
</dbReference>
<dbReference type="Gene3D" id="3.40.50.1820">
    <property type="entry name" value="alpha/beta hydrolase"/>
    <property type="match status" value="1"/>
</dbReference>
<dbReference type="InterPro" id="IPR050955">
    <property type="entry name" value="Plant_Biomass_Hydrol_Est"/>
</dbReference>
<protein>
    <recommendedName>
        <fullName evidence="5">Polyhydroxybutyrate depolymerase</fullName>
    </recommendedName>
</protein>
<dbReference type="PANTHER" id="PTHR43037">
    <property type="entry name" value="UNNAMED PRODUCT-RELATED"/>
    <property type="match status" value="1"/>
</dbReference>
<evidence type="ECO:0000256" key="2">
    <source>
        <dbReference type="ARBA" id="ARBA00022801"/>
    </source>
</evidence>
<dbReference type="EMBL" id="BSDY01000015">
    <property type="protein sequence ID" value="GLI57288.1"/>
    <property type="molecule type" value="Genomic_DNA"/>
</dbReference>
<sequence>MKKILHIDGVERRFSYFIPEGLKPGARIIFLAHGSHCNGDIMRAATAYEFEEMSQKENLIVVYPDSFGPYWNDGRLGRLHPAREADIDEEKFYRKIVHYLVSVYGGDEKQVFFGGFSNGGALGFKFTQSGIFKKIALWCINLPSEENRDYSLEKATPVIIINNVEDRMVPFQGGDLMGSDGRSRGRFDSTYESFLKISREETLPEPLDHRLYREYRVRENILIEVFEGGHVIPHPNTSWPLLLGRGAPFDSVKMVLRFFKGK</sequence>
<keyword evidence="4" id="KW-1185">Reference proteome</keyword>
<reference evidence="3" key="1">
    <citation type="submission" date="2022-12" db="EMBL/GenBank/DDBJ databases">
        <title>Reference genome sequencing for broad-spectrum identification of bacterial and archaeal isolates by mass spectrometry.</title>
        <authorList>
            <person name="Sekiguchi Y."/>
            <person name="Tourlousse D.M."/>
        </authorList>
    </citation>
    <scope>NUCLEOTIDE SEQUENCE</scope>
    <source>
        <strain evidence="3">10succ1</strain>
    </source>
</reference>
<evidence type="ECO:0000313" key="3">
    <source>
        <dbReference type="EMBL" id="GLI57288.1"/>
    </source>
</evidence>
<dbReference type="PANTHER" id="PTHR43037:SF5">
    <property type="entry name" value="FERULOYL ESTERASE"/>
    <property type="match status" value="1"/>
</dbReference>
<accession>A0A9W6LP41</accession>
<evidence type="ECO:0008006" key="5">
    <source>
        <dbReference type="Google" id="ProtNLM"/>
    </source>
</evidence>
<organism evidence="3 4">
    <name type="scientific">Propionigenium maris DSM 9537</name>
    <dbReference type="NCBI Taxonomy" id="1123000"/>
    <lineage>
        <taxon>Bacteria</taxon>
        <taxon>Fusobacteriati</taxon>
        <taxon>Fusobacteriota</taxon>
        <taxon>Fusobacteriia</taxon>
        <taxon>Fusobacteriales</taxon>
        <taxon>Fusobacteriaceae</taxon>
        <taxon>Propionigenium</taxon>
    </lineage>
</organism>
<proteinExistence type="predicted"/>
<keyword evidence="2" id="KW-0378">Hydrolase</keyword>
<comment type="caution">
    <text evidence="3">The sequence shown here is derived from an EMBL/GenBank/DDBJ whole genome shotgun (WGS) entry which is preliminary data.</text>
</comment>
<keyword evidence="1" id="KW-0732">Signal</keyword>
<dbReference type="SUPFAM" id="SSF53474">
    <property type="entry name" value="alpha/beta-Hydrolases"/>
    <property type="match status" value="1"/>
</dbReference>